<feature type="transmembrane region" description="Helical" evidence="6">
    <location>
        <begin position="764"/>
        <end position="785"/>
    </location>
</feature>
<feature type="region of interest" description="Disordered" evidence="5">
    <location>
        <begin position="610"/>
        <end position="636"/>
    </location>
</feature>
<evidence type="ECO:0000256" key="5">
    <source>
        <dbReference type="SAM" id="MobiDB-lite"/>
    </source>
</evidence>
<dbReference type="InterPro" id="IPR051328">
    <property type="entry name" value="T7SS_ABC-Transporter"/>
</dbReference>
<dbReference type="AlphaFoldDB" id="A0A261FDR1"/>
<dbReference type="GO" id="GO:0016020">
    <property type="term" value="C:membrane"/>
    <property type="evidence" value="ECO:0007669"/>
    <property type="project" value="UniProtKB-SubCell"/>
</dbReference>
<dbReference type="InterPro" id="IPR013525">
    <property type="entry name" value="ABC2_TM"/>
</dbReference>
<keyword evidence="9" id="KW-1185">Reference proteome</keyword>
<keyword evidence="3 6" id="KW-1133">Transmembrane helix</keyword>
<dbReference type="Proteomes" id="UP000216444">
    <property type="component" value="Unassembled WGS sequence"/>
</dbReference>
<dbReference type="InterPro" id="IPR017501">
    <property type="entry name" value="Phage_infect_YhgE_C"/>
</dbReference>
<dbReference type="EMBL" id="MWWV01000009">
    <property type="protein sequence ID" value="OZG57294.1"/>
    <property type="molecule type" value="Genomic_DNA"/>
</dbReference>
<evidence type="ECO:0000256" key="4">
    <source>
        <dbReference type="ARBA" id="ARBA00023136"/>
    </source>
</evidence>
<evidence type="ECO:0000313" key="8">
    <source>
        <dbReference type="EMBL" id="OZG57294.1"/>
    </source>
</evidence>
<feature type="transmembrane region" description="Helical" evidence="6">
    <location>
        <begin position="541"/>
        <end position="559"/>
    </location>
</feature>
<proteinExistence type="predicted"/>
<evidence type="ECO:0000256" key="2">
    <source>
        <dbReference type="ARBA" id="ARBA00022692"/>
    </source>
</evidence>
<dbReference type="PANTHER" id="PTHR43077">
    <property type="entry name" value="TRANSPORT PERMEASE YVFS-RELATED"/>
    <property type="match status" value="1"/>
</dbReference>
<sequence>MRQIWRLFIGDVKRITSNVVSIIIVIGLVAIPSLFTWFNVVASWDPFSNTKNLKFAVASVDEGYKSDLVPLKINVGDQVLNALRANDQLDWTITNENDAVDGVKSGKYYASVVIPESFSKDMMTFFDSDVQHAKLTYYTNEKKNALAPKVTGQGADQVAAQINNMFASTLSDVALNIVSSLSDYLDDADVQSRLGTMNDHIGKLSEQMTDASGMLTTYSSLTDSAQSLITNSSTLLTQASGAASDAKNSIGDAKAAGGTITDALKGSAASLSTALNDSADSYGAVAGGVDAVFDSVNTQAADSATALRDQATSIDKQIVEYQLIVKDLTQFRSDIAATQPSTQIGQDVIDNVTKQTDAMISQLNGVITLQQGLRDKLNDAAGKIESGNSSAQQERNDIKALAAQAKSDITSLTNDYDANLKPQITSLANTVANTAQTLSGGAAKLEGAVTDLSGSSGSASKQLGTMRTTLDGVADDLNKSAEKLKTLHDKLGDALTSGDTSMIKQALGTDAEQLADYIAAPVGVTRHAVFKADNFGSALSPFYTTLPLWVGSLLMAVTLKTSVSRRIRASLARSGKAGAGAGATDSGQAKDASDGAATATAAAAATATTTAAAAGPDTQSRRGNGKTAKPAKRKARSGELRPYQMYLGRFGIFALISLMQTTCLFLGNLLFLRVQCEHPFLYLLTGWVSGLVFIFMIYTLVVSFGNVGKAIGVLFLVLQISGSGGAYPLVVLPDIFTQISPFLPATHTINAIRASMFGIYDNDYWRAIGALLLFVLPTLLLGLVLRKPLVKFNTWYVAQVESTKLI</sequence>
<keyword evidence="4 6" id="KW-0472">Membrane</keyword>
<dbReference type="NCBIfam" id="TIGR03062">
    <property type="entry name" value="pip_yhgE_Cterm"/>
    <property type="match status" value="1"/>
</dbReference>
<protein>
    <submittedName>
        <fullName evidence="8">Phage infection protein</fullName>
    </submittedName>
</protein>
<evidence type="ECO:0000259" key="7">
    <source>
        <dbReference type="Pfam" id="PF12698"/>
    </source>
</evidence>
<dbReference type="Gene3D" id="3.40.1710.10">
    <property type="entry name" value="abc type-2 transporter like domain"/>
    <property type="match status" value="1"/>
</dbReference>
<dbReference type="RefSeq" id="WP_094664008.1">
    <property type="nucleotide sequence ID" value="NZ_MWWV01000009.1"/>
</dbReference>
<reference evidence="8 9" key="1">
    <citation type="journal article" date="2017" name="BMC Genomics">
        <title>Comparative genomic and phylogenomic analyses of the Bifidobacteriaceae family.</title>
        <authorList>
            <person name="Lugli G.A."/>
            <person name="Milani C."/>
            <person name="Turroni F."/>
            <person name="Duranti S."/>
            <person name="Mancabelli L."/>
            <person name="Mangifesta M."/>
            <person name="Ferrario C."/>
            <person name="Modesto M."/>
            <person name="Mattarelli P."/>
            <person name="Jiri K."/>
            <person name="van Sinderen D."/>
            <person name="Ventura M."/>
        </authorList>
    </citation>
    <scope>NUCLEOTIDE SEQUENCE [LARGE SCALE GENOMIC DNA]</scope>
    <source>
        <strain evidence="8 9">DSM 100201</strain>
    </source>
</reference>
<evidence type="ECO:0000256" key="1">
    <source>
        <dbReference type="ARBA" id="ARBA00004141"/>
    </source>
</evidence>
<organism evidence="8 9">
    <name type="scientific">Bifidobacterium tissieri</name>
    <dbReference type="NCBI Taxonomy" id="1630162"/>
    <lineage>
        <taxon>Bacteria</taxon>
        <taxon>Bacillati</taxon>
        <taxon>Actinomycetota</taxon>
        <taxon>Actinomycetes</taxon>
        <taxon>Bifidobacteriales</taxon>
        <taxon>Bifidobacteriaceae</taxon>
        <taxon>Bifidobacterium</taxon>
    </lineage>
</organism>
<dbReference type="PANTHER" id="PTHR43077:SF10">
    <property type="entry name" value="TRANSPORT PERMEASE PROTEIN"/>
    <property type="match status" value="1"/>
</dbReference>
<evidence type="ECO:0000256" key="3">
    <source>
        <dbReference type="ARBA" id="ARBA00022989"/>
    </source>
</evidence>
<dbReference type="InterPro" id="IPR017500">
    <property type="entry name" value="Phage_infect_YhgE_N"/>
</dbReference>
<comment type="caution">
    <text evidence="8">The sequence shown here is derived from an EMBL/GenBank/DDBJ whole genome shotgun (WGS) entry which is preliminary data.</text>
</comment>
<comment type="subcellular location">
    <subcellularLocation>
        <location evidence="1">Membrane</location>
        <topology evidence="1">Multi-pass membrane protein</topology>
    </subcellularLocation>
</comment>
<feature type="transmembrane region" description="Helical" evidence="6">
    <location>
        <begin position="680"/>
        <end position="701"/>
    </location>
</feature>
<evidence type="ECO:0000313" key="9">
    <source>
        <dbReference type="Proteomes" id="UP000216444"/>
    </source>
</evidence>
<name>A0A261FDR1_9BIFI</name>
<feature type="transmembrane region" description="Helical" evidence="6">
    <location>
        <begin position="650"/>
        <end position="674"/>
    </location>
</feature>
<evidence type="ECO:0000256" key="6">
    <source>
        <dbReference type="SAM" id="Phobius"/>
    </source>
</evidence>
<keyword evidence="2 6" id="KW-0812">Transmembrane</keyword>
<feature type="domain" description="ABC-2 type transporter transmembrane" evidence="7">
    <location>
        <begin position="640"/>
        <end position="783"/>
    </location>
</feature>
<accession>A0A261FDR1</accession>
<dbReference type="GO" id="GO:0140359">
    <property type="term" value="F:ABC-type transporter activity"/>
    <property type="evidence" value="ECO:0007669"/>
    <property type="project" value="InterPro"/>
</dbReference>
<dbReference type="Gene3D" id="1.20.120.20">
    <property type="entry name" value="Apolipoprotein"/>
    <property type="match status" value="1"/>
</dbReference>
<dbReference type="Pfam" id="PF12698">
    <property type="entry name" value="ABC2_membrane_3"/>
    <property type="match status" value="1"/>
</dbReference>
<gene>
    <name evidence="8" type="ORF">BTIS_1388</name>
</gene>
<feature type="transmembrane region" description="Helical" evidence="6">
    <location>
        <begin position="713"/>
        <end position="732"/>
    </location>
</feature>
<dbReference type="NCBIfam" id="TIGR03061">
    <property type="entry name" value="pip_yhgE_Nterm"/>
    <property type="match status" value="1"/>
</dbReference>
<feature type="transmembrane region" description="Helical" evidence="6">
    <location>
        <begin position="20"/>
        <end position="44"/>
    </location>
</feature>